<organism evidence="4 5">
    <name type="scientific">Lampropedia hyalina DSM 16112</name>
    <dbReference type="NCBI Taxonomy" id="1122156"/>
    <lineage>
        <taxon>Bacteria</taxon>
        <taxon>Pseudomonadati</taxon>
        <taxon>Pseudomonadota</taxon>
        <taxon>Betaproteobacteria</taxon>
        <taxon>Burkholderiales</taxon>
        <taxon>Comamonadaceae</taxon>
        <taxon>Lampropedia</taxon>
    </lineage>
</organism>
<reference evidence="4 5" key="1">
    <citation type="submission" date="2016-11" db="EMBL/GenBank/DDBJ databases">
        <authorList>
            <person name="Jaros S."/>
            <person name="Januszkiewicz K."/>
            <person name="Wedrychowicz H."/>
        </authorList>
    </citation>
    <scope>NUCLEOTIDE SEQUENCE [LARGE SCALE GENOMIC DNA]</scope>
    <source>
        <strain evidence="4 5">DSM 16112</strain>
    </source>
</reference>
<dbReference type="Gene3D" id="3.40.630.10">
    <property type="entry name" value="Zn peptidases"/>
    <property type="match status" value="1"/>
</dbReference>
<keyword evidence="5" id="KW-1185">Reference proteome</keyword>
<dbReference type="EMBL" id="FQUZ01000003">
    <property type="protein sequence ID" value="SHE49584.1"/>
    <property type="molecule type" value="Genomic_DNA"/>
</dbReference>
<proteinExistence type="inferred from homology"/>
<dbReference type="Proteomes" id="UP000184327">
    <property type="component" value="Unassembled WGS sequence"/>
</dbReference>
<sequence length="565" mass="61286">MRRWGRLGGLGACALLLAACQTTPLPQWPPAPIEDGTASQNQPAVPRYALADYSDAIAARYPDPSVQYYTAGLSPERSVWSSNGEILSFLNNLAEGSVPGVQSQVIGIGRSQKGETIHAMLIGRDITPSLGVAGFANSKKPTILLVGGQRGDEPVGTETLLVAAQQFMHGEWSRWLGQVNVVIVPRLNPDGAQTGSATVVNQLDLEHDHLLLRTPEARALAQVARDFRPLVVVDSQEYPVSNYLQPHYQGIAFYDVLLQYGQAPNMGSFIGKAGREWFVDPVVTALQAQNLSSHWYHHAVGSEQRPGVGMGNARPESLRNVQGLRNSIGLVVASRGVGLQKTHAQRRVHSHITVLSKVLEQTATRAADLEKVRSFVTREAASQACKGTLVVQAEAKQEQRSVVWLSPVAGERQEAQLPWASTLELRTLTQRPRPCGYLLAATETDAVERLQLLGVNVLRVAEEGALQVQRYNAVRQQQVSPPADRTGIAEKAPARTLVEVGLRPQRLNAAAGSYYVPMGQAMANLASAALEPDTLSSFFANQVTRSLDSVARVVEPPKLVFEELE</sequence>
<comment type="similarity">
    <text evidence="1">Belongs to the peptidase M14 family.</text>
</comment>
<dbReference type="Pfam" id="PF00246">
    <property type="entry name" value="Peptidase_M14"/>
    <property type="match status" value="1"/>
</dbReference>
<feature type="domain" description="Peptidase M14" evidence="3">
    <location>
        <begin position="79"/>
        <end position="362"/>
    </location>
</feature>
<keyword evidence="4" id="KW-0645">Protease</keyword>
<dbReference type="GO" id="GO:0006508">
    <property type="term" value="P:proteolysis"/>
    <property type="evidence" value="ECO:0007669"/>
    <property type="project" value="InterPro"/>
</dbReference>
<evidence type="ECO:0000256" key="2">
    <source>
        <dbReference type="SAM" id="SignalP"/>
    </source>
</evidence>
<dbReference type="PROSITE" id="PS52035">
    <property type="entry name" value="PEPTIDASE_M14"/>
    <property type="match status" value="1"/>
</dbReference>
<dbReference type="STRING" id="1122156.SAMN02745117_00386"/>
<dbReference type="AlphaFoldDB" id="A0A1M4TZ16"/>
<evidence type="ECO:0000313" key="4">
    <source>
        <dbReference type="EMBL" id="SHE49584.1"/>
    </source>
</evidence>
<keyword evidence="4" id="KW-0378">Hydrolase</keyword>
<keyword evidence="4" id="KW-0121">Carboxypeptidase</keyword>
<dbReference type="GO" id="GO:0004181">
    <property type="term" value="F:metallocarboxypeptidase activity"/>
    <property type="evidence" value="ECO:0007669"/>
    <property type="project" value="InterPro"/>
</dbReference>
<name>A0A1M4TZ16_9BURK</name>
<protein>
    <submittedName>
        <fullName evidence="4">Zinc carboxypeptidase</fullName>
    </submittedName>
</protein>
<gene>
    <name evidence="4" type="ORF">SAMN02745117_00386</name>
</gene>
<feature type="signal peptide" evidence="2">
    <location>
        <begin position="1"/>
        <end position="18"/>
    </location>
</feature>
<accession>A0A1M4TZ16</accession>
<comment type="caution">
    <text evidence="1">Lacks conserved residue(s) required for the propagation of feature annotation.</text>
</comment>
<dbReference type="SUPFAM" id="SSF53187">
    <property type="entry name" value="Zn-dependent exopeptidases"/>
    <property type="match status" value="1"/>
</dbReference>
<keyword evidence="2" id="KW-0732">Signal</keyword>
<dbReference type="GO" id="GO:0008270">
    <property type="term" value="F:zinc ion binding"/>
    <property type="evidence" value="ECO:0007669"/>
    <property type="project" value="InterPro"/>
</dbReference>
<evidence type="ECO:0000313" key="5">
    <source>
        <dbReference type="Proteomes" id="UP000184327"/>
    </source>
</evidence>
<dbReference type="InterPro" id="IPR000834">
    <property type="entry name" value="Peptidase_M14"/>
</dbReference>
<feature type="chain" id="PRO_5012363900" evidence="2">
    <location>
        <begin position="19"/>
        <end position="565"/>
    </location>
</feature>
<dbReference type="PROSITE" id="PS51257">
    <property type="entry name" value="PROKAR_LIPOPROTEIN"/>
    <property type="match status" value="1"/>
</dbReference>
<evidence type="ECO:0000259" key="3">
    <source>
        <dbReference type="PROSITE" id="PS52035"/>
    </source>
</evidence>
<evidence type="ECO:0000256" key="1">
    <source>
        <dbReference type="PROSITE-ProRule" id="PRU01379"/>
    </source>
</evidence>